<evidence type="ECO:0000313" key="9">
    <source>
        <dbReference type="Proteomes" id="UP000186313"/>
    </source>
</evidence>
<evidence type="ECO:0000256" key="3">
    <source>
        <dbReference type="ARBA" id="ARBA00029447"/>
    </source>
</evidence>
<dbReference type="GO" id="GO:0004888">
    <property type="term" value="F:transmembrane signaling receptor activity"/>
    <property type="evidence" value="ECO:0007669"/>
    <property type="project" value="InterPro"/>
</dbReference>
<dbReference type="PROSITE" id="PS50111">
    <property type="entry name" value="CHEMOTAXIS_TRANSDUC_2"/>
    <property type="match status" value="1"/>
</dbReference>
<dbReference type="GO" id="GO:0016020">
    <property type="term" value="C:membrane"/>
    <property type="evidence" value="ECO:0007669"/>
    <property type="project" value="UniProtKB-SubCell"/>
</dbReference>
<accession>A0A1Q9HQT2</accession>
<name>A0A1Q9HQT2_9VIBR</name>
<comment type="subcellular location">
    <subcellularLocation>
        <location evidence="1">Membrane</location>
    </subcellularLocation>
</comment>
<dbReference type="STRING" id="1381081.BIY22_01690"/>
<dbReference type="InterPro" id="IPR024478">
    <property type="entry name" value="HlyB_4HB_MCP"/>
</dbReference>
<dbReference type="InterPro" id="IPR003660">
    <property type="entry name" value="HAMP_dom"/>
</dbReference>
<dbReference type="PANTHER" id="PTHR32089">
    <property type="entry name" value="METHYL-ACCEPTING CHEMOTAXIS PROTEIN MCPB"/>
    <property type="match status" value="1"/>
</dbReference>
<feature type="transmembrane region" description="Helical" evidence="5">
    <location>
        <begin position="20"/>
        <end position="40"/>
    </location>
</feature>
<dbReference type="CDD" id="cd06225">
    <property type="entry name" value="HAMP"/>
    <property type="match status" value="1"/>
</dbReference>
<dbReference type="RefSeq" id="WP_075705868.1">
    <property type="nucleotide sequence ID" value="NZ_MJMJ01000001.1"/>
</dbReference>
<keyword evidence="5" id="KW-1133">Transmembrane helix</keyword>
<dbReference type="Pfam" id="PF12729">
    <property type="entry name" value="4HB_MCP_1"/>
    <property type="match status" value="1"/>
</dbReference>
<dbReference type="SMART" id="SM00283">
    <property type="entry name" value="MA"/>
    <property type="match status" value="1"/>
</dbReference>
<keyword evidence="2 4" id="KW-0807">Transducer</keyword>
<evidence type="ECO:0000313" key="8">
    <source>
        <dbReference type="EMBL" id="OLQ93229.1"/>
    </source>
</evidence>
<dbReference type="SMART" id="SM00304">
    <property type="entry name" value="HAMP"/>
    <property type="match status" value="1"/>
</dbReference>
<feature type="domain" description="Methyl-accepting transducer" evidence="6">
    <location>
        <begin position="291"/>
        <end position="527"/>
    </location>
</feature>
<comment type="caution">
    <text evidence="8">The sequence shown here is derived from an EMBL/GenBank/DDBJ whole genome shotgun (WGS) entry which is preliminary data.</text>
</comment>
<evidence type="ECO:0000256" key="5">
    <source>
        <dbReference type="SAM" id="Phobius"/>
    </source>
</evidence>
<evidence type="ECO:0000259" key="7">
    <source>
        <dbReference type="PROSITE" id="PS50885"/>
    </source>
</evidence>
<dbReference type="PRINTS" id="PR00260">
    <property type="entry name" value="CHEMTRNSDUCR"/>
</dbReference>
<gene>
    <name evidence="8" type="ORF">BIY22_01690</name>
</gene>
<dbReference type="AlphaFoldDB" id="A0A1Q9HQT2"/>
<protein>
    <submittedName>
        <fullName evidence="8">Chemotaxis protein</fullName>
    </submittedName>
</protein>
<sequence length="563" mass="61386">MNNNITPTHSSSLLSKLESVSNRLKICVLLMAVGFAFLGYKGISGMQQSSAYIEQLYTQGIQHTERTGRILDELGNARSSLLLAFQHDPTSKFAQMHNHPIQLHITQIKTSLDSLHKIVDNELLASPLDQDEKSVIEQLAKTLDGITQQGFNPAIAKLELQDFDQANSILLTKINPPFTQAKQLAEEFLHLQSQEGKLTFERAEQNKQHFILVFSAIAAFALLVITTVTVLIVRRVNFAVETLETTSSQIAQGDLTQRINIKGNDEFAHIAQSVNQIVADFQHVIKTNRDSISQLARTSEENSVVANQAKQTILNQQEQTTQVAAAINEFTATVHEVAQSATSAAEASEQADLAAASGQVVVEESIQMIENLSTDLQQSVDAMHTLAKHSEEIGTVVDVIQDISEQTNLLALNAAIEAARAGEQGRGFAVVADEVRTLASRTQTSTKEIMATIQRLQEGSRDSTQRLEKGAENAATTVEKAMEAGQALEQIKSSVDQITAMNTQIATAAEEQSLVTEDINSNISSISELANQTATGAEQSSEATLELANLAETLKEEIDRYRV</sequence>
<dbReference type="Pfam" id="PF00672">
    <property type="entry name" value="HAMP"/>
    <property type="match status" value="1"/>
</dbReference>
<dbReference type="PANTHER" id="PTHR32089:SF120">
    <property type="entry name" value="METHYL-ACCEPTING CHEMOTAXIS PROTEIN TLPQ"/>
    <property type="match status" value="1"/>
</dbReference>
<dbReference type="OrthoDB" id="9781845at2"/>
<dbReference type="FunFam" id="1.10.287.950:FF:000001">
    <property type="entry name" value="Methyl-accepting chemotaxis sensory transducer"/>
    <property type="match status" value="1"/>
</dbReference>
<keyword evidence="5" id="KW-0472">Membrane</keyword>
<dbReference type="InterPro" id="IPR004089">
    <property type="entry name" value="MCPsignal_dom"/>
</dbReference>
<proteinExistence type="inferred from homology"/>
<dbReference type="GO" id="GO:0007165">
    <property type="term" value="P:signal transduction"/>
    <property type="evidence" value="ECO:0007669"/>
    <property type="project" value="UniProtKB-KW"/>
</dbReference>
<dbReference type="GO" id="GO:0006935">
    <property type="term" value="P:chemotaxis"/>
    <property type="evidence" value="ECO:0007669"/>
    <property type="project" value="InterPro"/>
</dbReference>
<evidence type="ECO:0000256" key="4">
    <source>
        <dbReference type="PROSITE-ProRule" id="PRU00284"/>
    </source>
</evidence>
<dbReference type="EMBL" id="MJMJ01000001">
    <property type="protein sequence ID" value="OLQ93229.1"/>
    <property type="molecule type" value="Genomic_DNA"/>
</dbReference>
<dbReference type="Pfam" id="PF00015">
    <property type="entry name" value="MCPsignal"/>
    <property type="match status" value="1"/>
</dbReference>
<dbReference type="Gene3D" id="1.10.287.950">
    <property type="entry name" value="Methyl-accepting chemotaxis protein"/>
    <property type="match status" value="1"/>
</dbReference>
<evidence type="ECO:0000256" key="1">
    <source>
        <dbReference type="ARBA" id="ARBA00004370"/>
    </source>
</evidence>
<feature type="domain" description="HAMP" evidence="7">
    <location>
        <begin position="234"/>
        <end position="286"/>
    </location>
</feature>
<feature type="transmembrane region" description="Helical" evidence="5">
    <location>
        <begin position="210"/>
        <end position="233"/>
    </location>
</feature>
<evidence type="ECO:0000259" key="6">
    <source>
        <dbReference type="PROSITE" id="PS50111"/>
    </source>
</evidence>
<keyword evidence="5" id="KW-0812">Transmembrane</keyword>
<dbReference type="PROSITE" id="PS50885">
    <property type="entry name" value="HAMP"/>
    <property type="match status" value="1"/>
</dbReference>
<evidence type="ECO:0000256" key="2">
    <source>
        <dbReference type="ARBA" id="ARBA00023224"/>
    </source>
</evidence>
<dbReference type="CDD" id="cd11386">
    <property type="entry name" value="MCP_signal"/>
    <property type="match status" value="1"/>
</dbReference>
<dbReference type="InterPro" id="IPR004090">
    <property type="entry name" value="Chemotax_Me-accpt_rcpt"/>
</dbReference>
<dbReference type="Proteomes" id="UP000186313">
    <property type="component" value="Unassembled WGS sequence"/>
</dbReference>
<comment type="similarity">
    <text evidence="3">Belongs to the methyl-accepting chemotaxis (MCP) protein family.</text>
</comment>
<dbReference type="SUPFAM" id="SSF58104">
    <property type="entry name" value="Methyl-accepting chemotaxis protein (MCP) signaling domain"/>
    <property type="match status" value="1"/>
</dbReference>
<organism evidence="8 9">
    <name type="scientific">Vibrio panuliri</name>
    <dbReference type="NCBI Taxonomy" id="1381081"/>
    <lineage>
        <taxon>Bacteria</taxon>
        <taxon>Pseudomonadati</taxon>
        <taxon>Pseudomonadota</taxon>
        <taxon>Gammaproteobacteria</taxon>
        <taxon>Vibrionales</taxon>
        <taxon>Vibrionaceae</taxon>
        <taxon>Vibrio</taxon>
    </lineage>
</organism>
<reference evidence="8 9" key="1">
    <citation type="submission" date="2016-09" db="EMBL/GenBank/DDBJ databases">
        <title>Genomic Taxonomy of the Vibrionaceae.</title>
        <authorList>
            <person name="Gonzalez-Castillo A."/>
            <person name="Gomez-Gil B."/>
            <person name="Enciso-Ibarra K."/>
        </authorList>
    </citation>
    <scope>NUCLEOTIDE SEQUENCE [LARGE SCALE GENOMIC DNA]</scope>
    <source>
        <strain evidence="8 9">CAIM 703</strain>
    </source>
</reference>